<comment type="caution">
    <text evidence="2">The sequence shown here is derived from an EMBL/GenBank/DDBJ whole genome shotgun (WGS) entry which is preliminary data.</text>
</comment>
<feature type="transmembrane region" description="Helical" evidence="1">
    <location>
        <begin position="239"/>
        <end position="259"/>
    </location>
</feature>
<reference evidence="2 3" key="1">
    <citation type="submission" date="2018-11" db="EMBL/GenBank/DDBJ databases">
        <title>Species Designations Belie Phenotypic and Genotypic Heterogeneity in Oral Streptococci.</title>
        <authorList>
            <person name="Velsko I."/>
        </authorList>
    </citation>
    <scope>NUCLEOTIDE SEQUENCE [LARGE SCALE GENOMIC DNA]</scope>
    <source>
        <strain evidence="2 3">BCC33</strain>
    </source>
</reference>
<dbReference type="EMBL" id="RJOF01000005">
    <property type="protein sequence ID" value="RSJ04190.1"/>
    <property type="molecule type" value="Genomic_DNA"/>
</dbReference>
<feature type="transmembrane region" description="Helical" evidence="1">
    <location>
        <begin position="191"/>
        <end position="210"/>
    </location>
</feature>
<accession>A0A3R9KG26</accession>
<feature type="transmembrane region" description="Helical" evidence="1">
    <location>
        <begin position="25"/>
        <end position="47"/>
    </location>
</feature>
<feature type="transmembrane region" description="Helical" evidence="1">
    <location>
        <begin position="74"/>
        <end position="99"/>
    </location>
</feature>
<evidence type="ECO:0000256" key="1">
    <source>
        <dbReference type="SAM" id="Phobius"/>
    </source>
</evidence>
<proteinExistence type="predicted"/>
<name>A0A3R9KG26_STRMT</name>
<feature type="transmembrane region" description="Helical" evidence="1">
    <location>
        <begin position="159"/>
        <end position="184"/>
    </location>
</feature>
<dbReference type="Proteomes" id="UP000268311">
    <property type="component" value="Unassembled WGS sequence"/>
</dbReference>
<dbReference type="AlphaFoldDB" id="A0A3R9KG26"/>
<dbReference type="PANTHER" id="PTHR37305">
    <property type="entry name" value="INTEGRAL MEMBRANE PROTEIN-RELATED"/>
    <property type="match status" value="1"/>
</dbReference>
<evidence type="ECO:0000313" key="2">
    <source>
        <dbReference type="EMBL" id="RSJ04190.1"/>
    </source>
</evidence>
<sequence>MEVFRIKKLSSCILIEWKKLIKSKLSIVTACSICLVPFIVGLFATMMKYPENFKNLGLISAKMEMMRITDWSSYLMTVSQVISVGGLLIFGFTASWVFGREYSDKTMIDLLALPMKRDTIVLSKFIVIALWSYILSIFALLLGLLAGNLIGLEGGSLTVIFKGILTFGYCTTLTIILSTPVAFFACLGRGYLSPLAFIIFTIIFSQLGSALNFGKYIPWAIPALASGIAGIALLNFGSIVSLFGVSILGLIATIAWWRYADYD</sequence>
<keyword evidence="1" id="KW-0812">Transmembrane</keyword>
<gene>
    <name evidence="2" type="ORF">D8838_06790</name>
</gene>
<feature type="transmembrane region" description="Helical" evidence="1">
    <location>
        <begin position="120"/>
        <end position="147"/>
    </location>
</feature>
<dbReference type="Pfam" id="PF12730">
    <property type="entry name" value="ABC2_membrane_4"/>
    <property type="match status" value="1"/>
</dbReference>
<keyword evidence="1" id="KW-0472">Membrane</keyword>
<protein>
    <submittedName>
        <fullName evidence="2">ABC-2 family transporter protein</fullName>
    </submittedName>
</protein>
<evidence type="ECO:0000313" key="3">
    <source>
        <dbReference type="Proteomes" id="UP000268311"/>
    </source>
</evidence>
<dbReference type="PANTHER" id="PTHR37305:SF1">
    <property type="entry name" value="MEMBRANE PROTEIN"/>
    <property type="match status" value="1"/>
</dbReference>
<keyword evidence="1" id="KW-1133">Transmembrane helix</keyword>
<organism evidence="2 3">
    <name type="scientific">Streptococcus mitis</name>
    <dbReference type="NCBI Taxonomy" id="28037"/>
    <lineage>
        <taxon>Bacteria</taxon>
        <taxon>Bacillati</taxon>
        <taxon>Bacillota</taxon>
        <taxon>Bacilli</taxon>
        <taxon>Lactobacillales</taxon>
        <taxon>Streptococcaceae</taxon>
        <taxon>Streptococcus</taxon>
        <taxon>Streptococcus mitis group</taxon>
    </lineage>
</organism>